<gene>
    <name evidence="2" type="ORF">QLS71_002875</name>
</gene>
<dbReference type="Pfam" id="PF16011">
    <property type="entry name" value="CBM9_2"/>
    <property type="match status" value="1"/>
</dbReference>
<dbReference type="RefSeq" id="WP_308990412.1">
    <property type="nucleotide sequence ID" value="NZ_CP155618.1"/>
</dbReference>
<dbReference type="CDD" id="cd09620">
    <property type="entry name" value="CBM9_like_3"/>
    <property type="match status" value="1"/>
</dbReference>
<keyword evidence="3" id="KW-1185">Reference proteome</keyword>
<sequence>MKEKLIIPNISNSSNKQKDFEKVLKLSDYHHIDQYPWGKTDEFQKIRFKIAHNNKNIYLYYDVTEPEMMAKYSNHNDPVCKDSCVEFFIAFEKDANYYNFEFNSLGTCLLAWGPDRYNRQLLDTKKINLIKVKTKIKRVNKNGLTLFNWKTFIKIPLKTFSFSSIKSLENIKARANFYKCGDDLSKPHYITWNTIKSEKPDFHLKSYFGDIEFD</sequence>
<dbReference type="KEGG" id="mlil:QLS71_002875"/>
<evidence type="ECO:0000313" key="3">
    <source>
        <dbReference type="Proteomes" id="UP001224325"/>
    </source>
</evidence>
<dbReference type="GO" id="GO:0030246">
    <property type="term" value="F:carbohydrate binding"/>
    <property type="evidence" value="ECO:0007669"/>
    <property type="project" value="InterPro"/>
</dbReference>
<dbReference type="SUPFAM" id="SSF49344">
    <property type="entry name" value="CBD9-like"/>
    <property type="match status" value="1"/>
</dbReference>
<accession>A0AAU7EFL3</accession>
<protein>
    <submittedName>
        <fullName evidence="2">Carbohydrate-binding family 9-like protein</fullName>
    </submittedName>
</protein>
<organism evidence="2 3">
    <name type="scientific">Mariniflexile litorale</name>
    <dbReference type="NCBI Taxonomy" id="3045158"/>
    <lineage>
        <taxon>Bacteria</taxon>
        <taxon>Pseudomonadati</taxon>
        <taxon>Bacteroidota</taxon>
        <taxon>Flavobacteriia</taxon>
        <taxon>Flavobacteriales</taxon>
        <taxon>Flavobacteriaceae</taxon>
        <taxon>Mariniflexile</taxon>
    </lineage>
</organism>
<proteinExistence type="predicted"/>
<evidence type="ECO:0000313" key="2">
    <source>
        <dbReference type="EMBL" id="XBL14967.1"/>
    </source>
</evidence>
<dbReference type="Proteomes" id="UP001224325">
    <property type="component" value="Chromosome"/>
</dbReference>
<dbReference type="EMBL" id="CP155618">
    <property type="protein sequence ID" value="XBL14967.1"/>
    <property type="molecule type" value="Genomic_DNA"/>
</dbReference>
<feature type="domain" description="Carbohydrate-binding" evidence="1">
    <location>
        <begin position="28"/>
        <end position="213"/>
    </location>
</feature>
<dbReference type="InterPro" id="IPR010502">
    <property type="entry name" value="Carb-bd_dom_fam9"/>
</dbReference>
<dbReference type="AlphaFoldDB" id="A0AAU7EFL3"/>
<dbReference type="GO" id="GO:0016052">
    <property type="term" value="P:carbohydrate catabolic process"/>
    <property type="evidence" value="ECO:0007669"/>
    <property type="project" value="InterPro"/>
</dbReference>
<name>A0AAU7EFL3_9FLAO</name>
<dbReference type="GO" id="GO:0004553">
    <property type="term" value="F:hydrolase activity, hydrolyzing O-glycosyl compounds"/>
    <property type="evidence" value="ECO:0007669"/>
    <property type="project" value="InterPro"/>
</dbReference>
<reference evidence="2" key="1">
    <citation type="submission" date="2024-04" db="EMBL/GenBank/DDBJ databases">
        <title>Mariniflexile litorale, isolated from the shallow sediments of the Sea of Japan.</title>
        <authorList>
            <person name="Romanenko L."/>
            <person name="Isaeva M."/>
        </authorList>
    </citation>
    <scope>NUCLEOTIDE SEQUENCE [LARGE SCALE GENOMIC DNA]</scope>
    <source>
        <strain evidence="2">KMM 9835</strain>
    </source>
</reference>
<dbReference type="Gene3D" id="2.60.40.1190">
    <property type="match status" value="1"/>
</dbReference>
<evidence type="ECO:0000259" key="1">
    <source>
        <dbReference type="Pfam" id="PF16011"/>
    </source>
</evidence>